<feature type="transmembrane region" description="Helical" evidence="5">
    <location>
        <begin position="77"/>
        <end position="99"/>
    </location>
</feature>
<evidence type="ECO:0000313" key="7">
    <source>
        <dbReference type="EMBL" id="CDG68241.1"/>
    </source>
</evidence>
<feature type="transmembrane region" description="Helical" evidence="5">
    <location>
        <begin position="140"/>
        <end position="157"/>
    </location>
</feature>
<proteinExistence type="evidence at transcript level"/>
<dbReference type="GO" id="GO:0016020">
    <property type="term" value="C:membrane"/>
    <property type="evidence" value="ECO:0007669"/>
    <property type="project" value="UniProtKB-SubCell"/>
</dbReference>
<feature type="transmembrane region" description="Helical" evidence="5">
    <location>
        <begin position="169"/>
        <end position="186"/>
    </location>
</feature>
<feature type="domain" description="Sugar phosphate transporter" evidence="6">
    <location>
        <begin position="13"/>
        <end position="308"/>
    </location>
</feature>
<comment type="subcellular location">
    <subcellularLocation>
        <location evidence="1">Membrane</location>
        <topology evidence="1">Multi-pass membrane protein</topology>
    </subcellularLocation>
</comment>
<feature type="transmembrane region" description="Helical" evidence="5">
    <location>
        <begin position="268"/>
        <end position="286"/>
    </location>
</feature>
<evidence type="ECO:0000256" key="2">
    <source>
        <dbReference type="ARBA" id="ARBA00022692"/>
    </source>
</evidence>
<dbReference type="InterPro" id="IPR004853">
    <property type="entry name" value="Sugar_P_trans_dom"/>
</dbReference>
<evidence type="ECO:0000259" key="6">
    <source>
        <dbReference type="Pfam" id="PF03151"/>
    </source>
</evidence>
<dbReference type="EMBL" id="HAAD01002009">
    <property type="protein sequence ID" value="CDG68241.1"/>
    <property type="molecule type" value="mRNA"/>
</dbReference>
<evidence type="ECO:0000256" key="4">
    <source>
        <dbReference type="ARBA" id="ARBA00023136"/>
    </source>
</evidence>
<dbReference type="SUPFAM" id="SSF103481">
    <property type="entry name" value="Multidrug resistance efflux transporter EmrE"/>
    <property type="match status" value="1"/>
</dbReference>
<dbReference type="PANTHER" id="PTHR11132">
    <property type="entry name" value="SOLUTE CARRIER FAMILY 35"/>
    <property type="match status" value="1"/>
</dbReference>
<dbReference type="OrthoDB" id="5547497at2759"/>
<dbReference type="InterPro" id="IPR050186">
    <property type="entry name" value="TPT_transporter"/>
</dbReference>
<dbReference type="KEGG" id="hmg:100204400"/>
<reference evidence="7" key="1">
    <citation type="journal article" date="2013" name="Genome Biol. Evol.">
        <title>Punctuated emergences of genetic and phenotypic innovations in eumetazoan, bilaterian, euteleostome, and hominidae ancestors.</title>
        <authorList>
            <person name="Wenger Y."/>
            <person name="Galliot B."/>
        </authorList>
    </citation>
    <scope>NUCLEOTIDE SEQUENCE</scope>
    <source>
        <tissue evidence="7">Whole animals</tissue>
    </source>
</reference>
<feature type="transmembrane region" description="Helical" evidence="5">
    <location>
        <begin position="235"/>
        <end position="256"/>
    </location>
</feature>
<sequence length="330" mass="37337">MSESLFARSFKIFTVVCAYWVVSISLVFLNKYLLSSDELKLDAPMFITWFQCIVSVFVLFLLSFIGDKYPNIDTFPVFHINLNVVKQILPLSVVFVGMITFNNLCLKYLDVAFYNVARALTTFFNVVFSYFILNEKTSMRAIGCCMLIICGFLIGVKEEGSLSNLSYKGVLFGVLGSLCVCLNAIYTKRSMPFVDGNIWRLQIYNNFNAIFLFIPLMLFNGEHLMVINFSHIFSSYFWVMMTLSGVFGIAIGYVTGLQIKVTSPLTHNISGTAKACFQTVIAVIVYSSFKSVLWWGCNFLVLGGSALYTYVKHNDMKVASKQVEKKETEM</sequence>
<feature type="transmembrane region" description="Helical" evidence="5">
    <location>
        <begin position="292"/>
        <end position="311"/>
    </location>
</feature>
<dbReference type="OMA" id="WWTSNIV"/>
<keyword evidence="3 5" id="KW-1133">Transmembrane helix</keyword>
<dbReference type="InterPro" id="IPR037185">
    <property type="entry name" value="EmrE-like"/>
</dbReference>
<dbReference type="AlphaFoldDB" id="T2M877"/>
<keyword evidence="2 5" id="KW-0812">Transmembrane</keyword>
<protein>
    <submittedName>
        <fullName evidence="7">GDP-fucose transporter 1</fullName>
    </submittedName>
</protein>
<feature type="transmembrane region" description="Helical" evidence="5">
    <location>
        <begin position="207"/>
        <end position="229"/>
    </location>
</feature>
<name>T2M877_HYDVU</name>
<evidence type="ECO:0000256" key="1">
    <source>
        <dbReference type="ARBA" id="ARBA00004141"/>
    </source>
</evidence>
<gene>
    <name evidence="7" type="primary">SLC35C1</name>
</gene>
<evidence type="ECO:0000256" key="3">
    <source>
        <dbReference type="ARBA" id="ARBA00022989"/>
    </source>
</evidence>
<dbReference type="Pfam" id="PF03151">
    <property type="entry name" value="TPT"/>
    <property type="match status" value="1"/>
</dbReference>
<feature type="transmembrane region" description="Helical" evidence="5">
    <location>
        <begin position="111"/>
        <end position="133"/>
    </location>
</feature>
<evidence type="ECO:0000256" key="5">
    <source>
        <dbReference type="SAM" id="Phobius"/>
    </source>
</evidence>
<keyword evidence="4 5" id="KW-0472">Membrane</keyword>
<organism evidence="7">
    <name type="scientific">Hydra vulgaris</name>
    <name type="common">Hydra</name>
    <name type="synonym">Hydra attenuata</name>
    <dbReference type="NCBI Taxonomy" id="6087"/>
    <lineage>
        <taxon>Eukaryota</taxon>
        <taxon>Metazoa</taxon>
        <taxon>Cnidaria</taxon>
        <taxon>Hydrozoa</taxon>
        <taxon>Hydroidolina</taxon>
        <taxon>Anthoathecata</taxon>
        <taxon>Aplanulata</taxon>
        <taxon>Hydridae</taxon>
        <taxon>Hydra</taxon>
    </lineage>
</organism>
<feature type="transmembrane region" description="Helical" evidence="5">
    <location>
        <begin position="12"/>
        <end position="34"/>
    </location>
</feature>
<feature type="transmembrane region" description="Helical" evidence="5">
    <location>
        <begin position="46"/>
        <end position="65"/>
    </location>
</feature>
<accession>T2M877</accession>